<proteinExistence type="predicted"/>
<evidence type="ECO:0000259" key="2">
    <source>
        <dbReference type="Pfam" id="PF12158"/>
    </source>
</evidence>
<evidence type="ECO:0000313" key="4">
    <source>
        <dbReference type="Proteomes" id="UP001055580"/>
    </source>
</evidence>
<feature type="domain" description="DUF3592" evidence="2">
    <location>
        <begin position="40"/>
        <end position="123"/>
    </location>
</feature>
<keyword evidence="1" id="KW-0812">Transmembrane</keyword>
<dbReference type="InterPro" id="IPR021994">
    <property type="entry name" value="DUF3592"/>
</dbReference>
<sequence>MLQMGLVLVGMGVLVAGVWRWLAWRGRARSYGAWPSVDAAIVASSLRARMTLDDDNREVEYWEPQVRYRYAVDGAEFEGRRARWFDAPFQARDEADRWLDAHGAGTAVRAYYDPARPASSALELNPPVSAPGTGMIWIGGALMIGALLAAGGA</sequence>
<feature type="transmembrane region" description="Helical" evidence="1">
    <location>
        <begin position="6"/>
        <end position="23"/>
    </location>
</feature>
<keyword evidence="1" id="KW-0472">Membrane</keyword>
<protein>
    <submittedName>
        <fullName evidence="3">DUF3592 domain-containing protein</fullName>
    </submittedName>
</protein>
<dbReference type="Pfam" id="PF12158">
    <property type="entry name" value="DUF3592"/>
    <property type="match status" value="1"/>
</dbReference>
<organism evidence="3 4">
    <name type="scientific">Sphingomonas donggukensis</name>
    <dbReference type="NCBI Taxonomy" id="2949093"/>
    <lineage>
        <taxon>Bacteria</taxon>
        <taxon>Pseudomonadati</taxon>
        <taxon>Pseudomonadota</taxon>
        <taxon>Alphaproteobacteria</taxon>
        <taxon>Sphingomonadales</taxon>
        <taxon>Sphingomonadaceae</taxon>
        <taxon>Sphingomonas</taxon>
    </lineage>
</organism>
<keyword evidence="1" id="KW-1133">Transmembrane helix</keyword>
<keyword evidence="4" id="KW-1185">Reference proteome</keyword>
<dbReference type="RefSeq" id="WP_250750046.1">
    <property type="nucleotide sequence ID" value="NZ_CP098401.1"/>
</dbReference>
<name>A0ABY4TRL8_9SPHN</name>
<accession>A0ABY4TRL8</accession>
<evidence type="ECO:0000256" key="1">
    <source>
        <dbReference type="SAM" id="Phobius"/>
    </source>
</evidence>
<evidence type="ECO:0000313" key="3">
    <source>
        <dbReference type="EMBL" id="URW74887.1"/>
    </source>
</evidence>
<dbReference type="EMBL" id="CP098401">
    <property type="protein sequence ID" value="URW74887.1"/>
    <property type="molecule type" value="Genomic_DNA"/>
</dbReference>
<dbReference type="Proteomes" id="UP001055580">
    <property type="component" value="Chromosome"/>
</dbReference>
<gene>
    <name evidence="3" type="ORF">M9980_09950</name>
</gene>
<reference evidence="3" key="1">
    <citation type="submission" date="2022-05" db="EMBL/GenBank/DDBJ databases">
        <title>Sphingomonas sp. strain RMG20 Genome sequencing and assembly.</title>
        <authorList>
            <person name="Kim I."/>
        </authorList>
    </citation>
    <scope>NUCLEOTIDE SEQUENCE</scope>
    <source>
        <strain evidence="3">RMG20</strain>
    </source>
</reference>